<dbReference type="InterPro" id="IPR000719">
    <property type="entry name" value="Prot_kinase_dom"/>
</dbReference>
<evidence type="ECO:0000313" key="4">
    <source>
        <dbReference type="Proteomes" id="UP000620124"/>
    </source>
</evidence>
<dbReference type="InterPro" id="IPR008266">
    <property type="entry name" value="Tyr_kinase_AS"/>
</dbReference>
<keyword evidence="4" id="KW-1185">Reference proteome</keyword>
<comment type="caution">
    <text evidence="3">The sequence shown here is derived from an EMBL/GenBank/DDBJ whole genome shotgun (WGS) entry which is preliminary data.</text>
</comment>
<protein>
    <submittedName>
        <fullName evidence="3">Serine/threonine-protein kinase STY8</fullName>
    </submittedName>
</protein>
<keyword evidence="1" id="KW-0812">Transmembrane</keyword>
<dbReference type="OrthoDB" id="4062651at2759"/>
<dbReference type="Gene3D" id="1.10.510.10">
    <property type="entry name" value="Transferase(Phosphotransferase) domain 1"/>
    <property type="match status" value="1"/>
</dbReference>
<keyword evidence="3" id="KW-0418">Kinase</keyword>
<dbReference type="Proteomes" id="UP000620124">
    <property type="component" value="Unassembled WGS sequence"/>
</dbReference>
<reference evidence="3" key="1">
    <citation type="submission" date="2020-05" db="EMBL/GenBank/DDBJ databases">
        <title>Mycena genomes resolve the evolution of fungal bioluminescence.</title>
        <authorList>
            <person name="Tsai I.J."/>
        </authorList>
    </citation>
    <scope>NUCLEOTIDE SEQUENCE</scope>
    <source>
        <strain evidence="3">CCC161011</strain>
    </source>
</reference>
<evidence type="ECO:0000256" key="1">
    <source>
        <dbReference type="SAM" id="Phobius"/>
    </source>
</evidence>
<name>A0A8H7D205_9AGAR</name>
<accession>A0A8H7D205</accession>
<feature type="transmembrane region" description="Helical" evidence="1">
    <location>
        <begin position="95"/>
        <end position="115"/>
    </location>
</feature>
<dbReference type="PROSITE" id="PS00109">
    <property type="entry name" value="PROTEIN_KINASE_TYR"/>
    <property type="match status" value="1"/>
</dbReference>
<gene>
    <name evidence="3" type="ORF">MVEN_00909500</name>
</gene>
<dbReference type="EMBL" id="JACAZI010000007">
    <property type="protein sequence ID" value="KAF7355813.1"/>
    <property type="molecule type" value="Genomic_DNA"/>
</dbReference>
<feature type="domain" description="Protein kinase" evidence="2">
    <location>
        <begin position="612"/>
        <end position="890"/>
    </location>
</feature>
<keyword evidence="1" id="KW-1133">Transmembrane helix</keyword>
<feature type="transmembrane region" description="Helical" evidence="1">
    <location>
        <begin position="57"/>
        <end position="83"/>
    </location>
</feature>
<evidence type="ECO:0000313" key="3">
    <source>
        <dbReference type="EMBL" id="KAF7355813.1"/>
    </source>
</evidence>
<sequence length="1018" mass="114116">MRPDDSAPTSRMNFESRGGVVLKYFSYLWPLATVVVAALTIISFLPTSLLSPPPLLSAVIMLLLGVLRVCQLAGWITGAYFMNTTLYRSLSVGSWLIYPEIAGVLCVVPYFWKFWKTGGPAWLIDINAVCVSSNAALSIGEIWFGDRFRQYMRDMRVIQCAEYLVAGDSVSFGQPRKRNWQLLPYPRGLRLRRGSIFLPGDDSLEIREIPPTPPSTHEQPLVQREVTAELREALLHYSRLGANSSWPADTPLWTTVDTVERCTTVMHEVSRVVCSSGIAIPVNVDVKNTHSVFWPLVRALAISLPAYREQLAMDSIDPFYNHFYCYPVPHAPSSPTSPYDEEHSILIMICEPLANHVARSDQAPVLFLIHGVRDQAQANEIYGTIRDLKKRKGNEDVGFVVLSAPELLRGAIVDDQKAMQRICTLHLSESGVLCSAMAPTPPAFYRWIVFTGWEVRRPKRLWNNLPDFSSSAESDSLPVVEDDPSYSTLSLFSMLYRASQIRRKILKCFFQITVVPWSQINRALVEDNIEIAEMLQLLFTVKSYKKDFPALPKEHAIAVLNLTHYILDGGLPETNGIEGYSIFSRRAHVLLNRLSQYLQLLPEEIAVEGVLLLAEHPINHGGFSDIYHGIYTNPGGERIEVALKVLRFFDDKSDQERNVLHDKFSKEALVWYYLKHKNIVPILGVDFATFPSPSRAMVSPWMPLGSVLKYMGEHSPSSPYALELLCDVIEGLNYLHSMNIVHGDLCGRNILINNDRRACLTDFGLTRLVETETTIAASTRGGSPRFMAPELLLLPSDSFGCVCCEIWSEGDKPFCRIPTDAGVVFIFPNSTDRAFPYPCKPEDKAGNSMPDGLWELVQWWWKSEPSERPDTGTIFHLLSEMSAPSRRPALISNPTAGNPVAGASASSAYPNSISLPHVRKGKEDKRPGGTEEGYRTVLFGPLDVDGDPEDIFAPIFGGLRNFVRRDALVEPLLVEEQDSKSLALRFSSLLDANNFAMTWMVHRYDPYHQVSATLLTLK</sequence>
<dbReference type="InterPro" id="IPR001245">
    <property type="entry name" value="Ser-Thr/Tyr_kinase_cat_dom"/>
</dbReference>
<dbReference type="Pfam" id="PF07714">
    <property type="entry name" value="PK_Tyr_Ser-Thr"/>
    <property type="match status" value="1"/>
</dbReference>
<keyword evidence="3" id="KW-0808">Transferase</keyword>
<dbReference type="PROSITE" id="PS50011">
    <property type="entry name" value="PROTEIN_KINASE_DOM"/>
    <property type="match status" value="1"/>
</dbReference>
<evidence type="ECO:0000259" key="2">
    <source>
        <dbReference type="PROSITE" id="PS50011"/>
    </source>
</evidence>
<proteinExistence type="predicted"/>
<dbReference type="PANTHER" id="PTHR44329">
    <property type="entry name" value="SERINE/THREONINE-PROTEIN KINASE TNNI3K-RELATED"/>
    <property type="match status" value="1"/>
</dbReference>
<feature type="transmembrane region" description="Helical" evidence="1">
    <location>
        <begin position="21"/>
        <end position="45"/>
    </location>
</feature>
<dbReference type="AlphaFoldDB" id="A0A8H7D205"/>
<dbReference type="InterPro" id="IPR011009">
    <property type="entry name" value="Kinase-like_dom_sf"/>
</dbReference>
<dbReference type="GO" id="GO:0005524">
    <property type="term" value="F:ATP binding"/>
    <property type="evidence" value="ECO:0007669"/>
    <property type="project" value="InterPro"/>
</dbReference>
<dbReference type="GO" id="GO:0004674">
    <property type="term" value="F:protein serine/threonine kinase activity"/>
    <property type="evidence" value="ECO:0007669"/>
    <property type="project" value="TreeGrafter"/>
</dbReference>
<dbReference type="SUPFAM" id="SSF56112">
    <property type="entry name" value="Protein kinase-like (PK-like)"/>
    <property type="match status" value="1"/>
</dbReference>
<organism evidence="3 4">
    <name type="scientific">Mycena venus</name>
    <dbReference type="NCBI Taxonomy" id="2733690"/>
    <lineage>
        <taxon>Eukaryota</taxon>
        <taxon>Fungi</taxon>
        <taxon>Dikarya</taxon>
        <taxon>Basidiomycota</taxon>
        <taxon>Agaricomycotina</taxon>
        <taxon>Agaricomycetes</taxon>
        <taxon>Agaricomycetidae</taxon>
        <taxon>Agaricales</taxon>
        <taxon>Marasmiineae</taxon>
        <taxon>Mycenaceae</taxon>
        <taxon>Mycena</taxon>
    </lineage>
</organism>
<keyword evidence="1" id="KW-0472">Membrane</keyword>
<dbReference type="InterPro" id="IPR051681">
    <property type="entry name" value="Ser/Thr_Kinases-Pseudokinases"/>
</dbReference>